<organism evidence="3 4">
    <name type="scientific">Texcoconibacillus texcoconensis</name>
    <dbReference type="NCBI Taxonomy" id="1095777"/>
    <lineage>
        <taxon>Bacteria</taxon>
        <taxon>Bacillati</taxon>
        <taxon>Bacillota</taxon>
        <taxon>Bacilli</taxon>
        <taxon>Bacillales</taxon>
        <taxon>Bacillaceae</taxon>
        <taxon>Texcoconibacillus</taxon>
    </lineage>
</organism>
<feature type="chain" id="PRO_5038897297" evidence="1">
    <location>
        <begin position="20"/>
        <end position="281"/>
    </location>
</feature>
<protein>
    <submittedName>
        <fullName evidence="3">Tungstate transport system substrate-binding protein</fullName>
    </submittedName>
</protein>
<proteinExistence type="predicted"/>
<keyword evidence="4" id="KW-1185">Reference proteome</keyword>
<dbReference type="RefSeq" id="WP_246421532.1">
    <property type="nucleotide sequence ID" value="NZ_JACHHB010000005.1"/>
</dbReference>
<sequence>MKKSLLAICSILFLTACQAEGETTDSNEANQNEMDEMILATTTSTYDSGLLDELVPQFEDEENVNVKIIAVGTGQALEMGERGEADSLLVHAPDAEKELVEGGSAINRQYVMYNDFVFLGPEEDPANVSDLDIAEGFQAIHEADVPFFSRGDDSGTHKKERSILEKADVETDFSNYEESGQGMGDTLRIAAERAGYILTDRGTYLSLEEQLETLDIVIEGDEVLENPYHVMQVNPDEFDMVNGEKGEAFVEFLLTEEIQDIIEVFGTEEYGEPLFFPVANE</sequence>
<dbReference type="AlphaFoldDB" id="A0A840QPM0"/>
<dbReference type="Gene3D" id="3.40.190.10">
    <property type="entry name" value="Periplasmic binding protein-like II"/>
    <property type="match status" value="2"/>
</dbReference>
<gene>
    <name evidence="3" type="ORF">HNQ41_001450</name>
</gene>
<dbReference type="PANTHER" id="PTHR37945:SF1">
    <property type="entry name" value="EXTRACELLULAR TUNGSTATE BINDING PROTEIN"/>
    <property type="match status" value="1"/>
</dbReference>
<dbReference type="EMBL" id="JACHHB010000005">
    <property type="protein sequence ID" value="MBB5173281.1"/>
    <property type="molecule type" value="Genomic_DNA"/>
</dbReference>
<feature type="domain" description="PBP" evidence="2">
    <location>
        <begin position="31"/>
        <end position="257"/>
    </location>
</feature>
<evidence type="ECO:0000259" key="2">
    <source>
        <dbReference type="Pfam" id="PF12849"/>
    </source>
</evidence>
<evidence type="ECO:0000256" key="1">
    <source>
        <dbReference type="SAM" id="SignalP"/>
    </source>
</evidence>
<dbReference type="PANTHER" id="PTHR37945">
    <property type="entry name" value="EXTRACELLULAR TUNGSTATE BINDING PROTEIN"/>
    <property type="match status" value="1"/>
</dbReference>
<dbReference type="InterPro" id="IPR024370">
    <property type="entry name" value="PBP_domain"/>
</dbReference>
<dbReference type="InterPro" id="IPR052738">
    <property type="entry name" value="ABC-Tungstate_binding"/>
</dbReference>
<dbReference type="PROSITE" id="PS51257">
    <property type="entry name" value="PROKAR_LIPOPROTEIN"/>
    <property type="match status" value="1"/>
</dbReference>
<keyword evidence="1" id="KW-0732">Signal</keyword>
<feature type="signal peptide" evidence="1">
    <location>
        <begin position="1"/>
        <end position="19"/>
    </location>
</feature>
<comment type="caution">
    <text evidence="3">The sequence shown here is derived from an EMBL/GenBank/DDBJ whole genome shotgun (WGS) entry which is preliminary data.</text>
</comment>
<evidence type="ECO:0000313" key="3">
    <source>
        <dbReference type="EMBL" id="MBB5173281.1"/>
    </source>
</evidence>
<name>A0A840QPM0_9BACI</name>
<evidence type="ECO:0000313" key="4">
    <source>
        <dbReference type="Proteomes" id="UP000551878"/>
    </source>
</evidence>
<dbReference type="Proteomes" id="UP000551878">
    <property type="component" value="Unassembled WGS sequence"/>
</dbReference>
<dbReference type="SUPFAM" id="SSF53850">
    <property type="entry name" value="Periplasmic binding protein-like II"/>
    <property type="match status" value="1"/>
</dbReference>
<dbReference type="Pfam" id="PF12849">
    <property type="entry name" value="PBP_like_2"/>
    <property type="match status" value="1"/>
</dbReference>
<reference evidence="3 4" key="1">
    <citation type="submission" date="2020-08" db="EMBL/GenBank/DDBJ databases">
        <title>Genomic Encyclopedia of Type Strains, Phase IV (KMG-IV): sequencing the most valuable type-strain genomes for metagenomic binning, comparative biology and taxonomic classification.</title>
        <authorList>
            <person name="Goeker M."/>
        </authorList>
    </citation>
    <scope>NUCLEOTIDE SEQUENCE [LARGE SCALE GENOMIC DNA]</scope>
    <source>
        <strain evidence="3 4">DSM 24696</strain>
    </source>
</reference>
<accession>A0A840QPM0</accession>